<comment type="caution">
    <text evidence="1">The sequence shown here is derived from an EMBL/GenBank/DDBJ whole genome shotgun (WGS) entry which is preliminary data.</text>
</comment>
<dbReference type="EMBL" id="JAESIY010000001">
    <property type="protein sequence ID" value="MBL3655133.1"/>
    <property type="molecule type" value="Genomic_DNA"/>
</dbReference>
<dbReference type="RefSeq" id="WP_202242340.1">
    <property type="nucleotide sequence ID" value="NZ_JAESIY010000001.1"/>
</dbReference>
<gene>
    <name evidence="1" type="ORF">JL102_03265</name>
</gene>
<evidence type="ECO:0000313" key="2">
    <source>
        <dbReference type="Proteomes" id="UP000659388"/>
    </source>
</evidence>
<keyword evidence="2" id="KW-1185">Reference proteome</keyword>
<sequence length="64" mass="7690">MNKTASVVYFIEEKGKLKVLDRKIGLKELAEECQMFDSYVKVQYRIKKDREIEDALYYYDLNCN</sequence>
<reference evidence="1" key="1">
    <citation type="submission" date="2021-01" db="EMBL/GenBank/DDBJ databases">
        <title>Fulvivirga kasyanovii gen. nov., sp nov., a novel member of the phylum Bacteroidetes isolated from seawater in a mussel farm.</title>
        <authorList>
            <person name="Zhao L.-H."/>
            <person name="Wang Z.-J."/>
        </authorList>
    </citation>
    <scope>NUCLEOTIDE SEQUENCE</scope>
    <source>
        <strain evidence="1">2943</strain>
    </source>
</reference>
<proteinExistence type="predicted"/>
<evidence type="ECO:0000313" key="1">
    <source>
        <dbReference type="EMBL" id="MBL3655133.1"/>
    </source>
</evidence>
<dbReference type="AlphaFoldDB" id="A0A937JX44"/>
<dbReference type="Proteomes" id="UP000659388">
    <property type="component" value="Unassembled WGS sequence"/>
</dbReference>
<organism evidence="1 2">
    <name type="scientific">Fulvivirga sediminis</name>
    <dbReference type="NCBI Taxonomy" id="2803949"/>
    <lineage>
        <taxon>Bacteria</taxon>
        <taxon>Pseudomonadati</taxon>
        <taxon>Bacteroidota</taxon>
        <taxon>Cytophagia</taxon>
        <taxon>Cytophagales</taxon>
        <taxon>Fulvivirgaceae</taxon>
        <taxon>Fulvivirga</taxon>
    </lineage>
</organism>
<protein>
    <submittedName>
        <fullName evidence="1">Uncharacterized protein</fullName>
    </submittedName>
</protein>
<accession>A0A937JX44</accession>
<name>A0A937JX44_9BACT</name>